<gene>
    <name evidence="1" type="ORF">JBKA6_0839</name>
</gene>
<dbReference type="RefSeq" id="WP_096686173.1">
    <property type="nucleotide sequence ID" value="NZ_AP014564.1"/>
</dbReference>
<dbReference type="SUPFAM" id="SSF56935">
    <property type="entry name" value="Porins"/>
    <property type="match status" value="1"/>
</dbReference>
<dbReference type="KEGG" id="ise:JBKA6_0839"/>
<accession>A0A1J1E479</accession>
<protein>
    <submittedName>
        <fullName evidence="1">TonB-dependent receptor</fullName>
    </submittedName>
</protein>
<proteinExistence type="predicted"/>
<keyword evidence="2" id="KW-1185">Reference proteome</keyword>
<dbReference type="OrthoDB" id="9804995at2"/>
<reference evidence="1 2" key="1">
    <citation type="submission" date="2014-03" db="EMBL/GenBank/DDBJ databases">
        <title>complete genome sequence of Flavobacteriaceae bacterium JBKA-6.</title>
        <authorList>
            <person name="Takano T."/>
            <person name="Nakamura Y."/>
            <person name="Takuma S."/>
            <person name="Yasuike M."/>
            <person name="Matsuyama T."/>
            <person name="Sakai T."/>
            <person name="Fujiwara A."/>
            <person name="Kimoto K."/>
            <person name="Fukuda Y."/>
            <person name="Kondo H."/>
            <person name="Hirono I."/>
            <person name="Nakayasu C."/>
        </authorList>
    </citation>
    <scope>NUCLEOTIDE SEQUENCE [LARGE SCALE GENOMIC DNA]</scope>
    <source>
        <strain evidence="1 2">JBKA-6</strain>
    </source>
</reference>
<organism evidence="1 2">
    <name type="scientific">Ichthyobacterium seriolicida</name>
    <dbReference type="NCBI Taxonomy" id="242600"/>
    <lineage>
        <taxon>Bacteria</taxon>
        <taxon>Pseudomonadati</taxon>
        <taxon>Bacteroidota</taxon>
        <taxon>Flavobacteriia</taxon>
        <taxon>Flavobacteriales</taxon>
        <taxon>Ichthyobacteriaceae</taxon>
        <taxon>Ichthyobacterium</taxon>
    </lineage>
</organism>
<dbReference type="Pfam" id="PF13715">
    <property type="entry name" value="CarbopepD_reg_2"/>
    <property type="match status" value="1"/>
</dbReference>
<keyword evidence="1" id="KW-0675">Receptor</keyword>
<name>A0A1J1E479_9FLAO</name>
<dbReference type="EMBL" id="AP014564">
    <property type="protein sequence ID" value="BAV94852.1"/>
    <property type="molecule type" value="Genomic_DNA"/>
</dbReference>
<evidence type="ECO:0000313" key="1">
    <source>
        <dbReference type="EMBL" id="BAV94852.1"/>
    </source>
</evidence>
<dbReference type="AlphaFoldDB" id="A0A1J1E479"/>
<dbReference type="Proteomes" id="UP000243197">
    <property type="component" value="Chromosome"/>
</dbReference>
<dbReference type="SUPFAM" id="SSF49464">
    <property type="entry name" value="Carboxypeptidase regulatory domain-like"/>
    <property type="match status" value="1"/>
</dbReference>
<evidence type="ECO:0000313" key="2">
    <source>
        <dbReference type="Proteomes" id="UP000243197"/>
    </source>
</evidence>
<dbReference type="Gene3D" id="2.60.40.1120">
    <property type="entry name" value="Carboxypeptidase-like, regulatory domain"/>
    <property type="match status" value="1"/>
</dbReference>
<sequence length="776" mass="88882">MNRFLFLVFLSLSVTINVFSQKLTQSIRGKVVDNDVKIPLQGVNILIESDGERYGGITDENGYFAVDNVLIGRVDISFSYLGYKSYVLNNLYLYSAKELVLDVEMKEDLTILDEIVLETKRGEEMEVDKLKAVNPKEISYKKSNLFAGSVGDPARMVSNYAGVNQSSDERNDIIVRGNSPLGIAWRVEDIEIHSPNHFSSMGTTGGAVPMLNNNMLDKSNFYSSAFPSNYGNAFAGLFDIQLRHGNNTKREWTGQISMSGLELGAEGPYHEDYNGSYIASARYADFSGIEYIVDFGYSGTPRYTDAMFKTDLPIGENSKIETWGLYGYSKMKTKGDPNNREISKKYDIDFNSELGVGAITYKYFFNDAIRHKLSYALSYKKVGENKEKQKVKIKTSNSKEYLNIINYQLIYKYSKWHLLKLGSGVNFINVNYHSKSLEEAIGKKHLKNDELHIKKIDDFRKISSYVEYKNRSIPNTVVNSGIHFQYFELNDSYSLEPRVNVVFEIVNDQTLNIGYGKHSQLVALNFLYETNNEENKSLDLVKANHFIVGYSNKFYENWIFSSEIYFQDLYNIPVTKFPSSYSYLNSGSDFSSFVPSEKLKNLGTGTNYGLEVTIEKTLTGEALDYYMLFTGSLYDSKYAGSDKVYRRTKWAGVFMLNTISGIEWTFGDNNQHVLGFNMKVKYAGGNRHNVLEKRDKEVILHPLFDKNPDYKRLDLKFLYKLNTQNTSHELGIDIQNVFNIRNVREVHYYIDELNNINKTNFLQLGLIPILSYKIYF</sequence>
<dbReference type="InterPro" id="IPR008969">
    <property type="entry name" value="CarboxyPept-like_regulatory"/>
</dbReference>